<dbReference type="AlphaFoldDB" id="A0A2P4S9C7"/>
<keyword evidence="2" id="KW-1185">Reference proteome</keyword>
<dbReference type="Proteomes" id="UP000237246">
    <property type="component" value="Unassembled WGS sequence"/>
</dbReference>
<sequence>MNNCLSMAKISSMRTAAKIWGIWIHISLQWQKRHTSRWPGL</sequence>
<protein>
    <submittedName>
        <fullName evidence="1">Uncharacterized protein</fullName>
    </submittedName>
</protein>
<dbReference type="EMBL" id="PPHD01078986">
    <property type="protein sequence ID" value="POI20722.1"/>
    <property type="molecule type" value="Genomic_DNA"/>
</dbReference>
<reference evidence="1 2" key="1">
    <citation type="submission" date="2018-01" db="EMBL/GenBank/DDBJ databases">
        <title>Comparison of the Chinese Bamboo Partridge and Red Junglefowl genome sequences highlights the importance of demography in genome evolution.</title>
        <authorList>
            <person name="Tiley G.P."/>
            <person name="Kimball R.T."/>
            <person name="Braun E.L."/>
            <person name="Burleigh J.G."/>
        </authorList>
    </citation>
    <scope>NUCLEOTIDE SEQUENCE [LARGE SCALE GENOMIC DNA]</scope>
    <source>
        <strain evidence="1">RTK389</strain>
        <tissue evidence="1">Blood</tissue>
    </source>
</reference>
<gene>
    <name evidence="1" type="ORF">CIB84_015530</name>
</gene>
<comment type="caution">
    <text evidence="1">The sequence shown here is derived from an EMBL/GenBank/DDBJ whole genome shotgun (WGS) entry which is preliminary data.</text>
</comment>
<accession>A0A2P4S9C7</accession>
<proteinExistence type="predicted"/>
<name>A0A2P4S9C7_BAMTH</name>
<organism evidence="1 2">
    <name type="scientific">Bambusicola thoracicus</name>
    <name type="common">Chinese bamboo-partridge</name>
    <name type="synonym">Perdix thoracica</name>
    <dbReference type="NCBI Taxonomy" id="9083"/>
    <lineage>
        <taxon>Eukaryota</taxon>
        <taxon>Metazoa</taxon>
        <taxon>Chordata</taxon>
        <taxon>Craniata</taxon>
        <taxon>Vertebrata</taxon>
        <taxon>Euteleostomi</taxon>
        <taxon>Archelosauria</taxon>
        <taxon>Archosauria</taxon>
        <taxon>Dinosauria</taxon>
        <taxon>Saurischia</taxon>
        <taxon>Theropoda</taxon>
        <taxon>Coelurosauria</taxon>
        <taxon>Aves</taxon>
        <taxon>Neognathae</taxon>
        <taxon>Galloanserae</taxon>
        <taxon>Galliformes</taxon>
        <taxon>Phasianidae</taxon>
        <taxon>Perdicinae</taxon>
        <taxon>Bambusicola</taxon>
    </lineage>
</organism>
<evidence type="ECO:0000313" key="2">
    <source>
        <dbReference type="Proteomes" id="UP000237246"/>
    </source>
</evidence>
<evidence type="ECO:0000313" key="1">
    <source>
        <dbReference type="EMBL" id="POI20722.1"/>
    </source>
</evidence>